<proteinExistence type="predicted"/>
<sequence length="185" mass="21433">MDSNEPIFQINELFDSFDAVKKKVELYTQINNKLIYDEKYYKCSVNPKKEALNAFKEANPGINVIQCPATIVLRTTSDKMHLKVTQLMLYHDHDSSDNQPRLKKYQDMVKNQALDSIIQHEDEIDIINDIQLSTDSTEIDSVHHRQLEPTNLDFHIQPSTSSSAMKLVHQQQLEPTNQDLSQVKY</sequence>
<keyword evidence="3" id="KW-1185">Reference proteome</keyword>
<organism evidence="2 3">
    <name type="scientific">Cotesia congregata</name>
    <name type="common">Parasitoid wasp</name>
    <name type="synonym">Apanteles congregatus</name>
    <dbReference type="NCBI Taxonomy" id="51543"/>
    <lineage>
        <taxon>Eukaryota</taxon>
        <taxon>Metazoa</taxon>
        <taxon>Ecdysozoa</taxon>
        <taxon>Arthropoda</taxon>
        <taxon>Hexapoda</taxon>
        <taxon>Insecta</taxon>
        <taxon>Pterygota</taxon>
        <taxon>Neoptera</taxon>
        <taxon>Endopterygota</taxon>
        <taxon>Hymenoptera</taxon>
        <taxon>Apocrita</taxon>
        <taxon>Ichneumonoidea</taxon>
        <taxon>Braconidae</taxon>
        <taxon>Microgastrinae</taxon>
        <taxon>Cotesia</taxon>
    </lineage>
</organism>
<gene>
    <name evidence="2" type="ORF">HICCMSTLAB_LOCUS4039</name>
</gene>
<feature type="region of interest" description="Disordered" evidence="1">
    <location>
        <begin position="163"/>
        <end position="185"/>
    </location>
</feature>
<dbReference type="Proteomes" id="UP000786811">
    <property type="component" value="Unassembled WGS sequence"/>
</dbReference>
<accession>A0A8J2H8C5</accession>
<dbReference type="EMBL" id="CAJNRD030001118">
    <property type="protein sequence ID" value="CAG5084189.1"/>
    <property type="molecule type" value="Genomic_DNA"/>
</dbReference>
<dbReference type="AlphaFoldDB" id="A0A8J2H8C5"/>
<evidence type="ECO:0000256" key="1">
    <source>
        <dbReference type="SAM" id="MobiDB-lite"/>
    </source>
</evidence>
<comment type="caution">
    <text evidence="2">The sequence shown here is derived from an EMBL/GenBank/DDBJ whole genome shotgun (WGS) entry which is preliminary data.</text>
</comment>
<protein>
    <submittedName>
        <fullName evidence="2">Uncharacterized protein</fullName>
    </submittedName>
</protein>
<reference evidence="2" key="1">
    <citation type="submission" date="2021-04" db="EMBL/GenBank/DDBJ databases">
        <authorList>
            <person name="Chebbi M.A.C M."/>
        </authorList>
    </citation>
    <scope>NUCLEOTIDE SEQUENCE</scope>
</reference>
<evidence type="ECO:0000313" key="2">
    <source>
        <dbReference type="EMBL" id="CAG5084189.1"/>
    </source>
</evidence>
<evidence type="ECO:0000313" key="3">
    <source>
        <dbReference type="Proteomes" id="UP000786811"/>
    </source>
</evidence>
<name>A0A8J2H8C5_COTCN</name>